<gene>
    <name evidence="1" type="ORF">LITE_LOCUS9141</name>
</gene>
<comment type="caution">
    <text evidence="1">The sequence shown here is derived from an EMBL/GenBank/DDBJ whole genome shotgun (WGS) entry which is preliminary data.</text>
</comment>
<organism evidence="1 2">
    <name type="scientific">Linum tenue</name>
    <dbReference type="NCBI Taxonomy" id="586396"/>
    <lineage>
        <taxon>Eukaryota</taxon>
        <taxon>Viridiplantae</taxon>
        <taxon>Streptophyta</taxon>
        <taxon>Embryophyta</taxon>
        <taxon>Tracheophyta</taxon>
        <taxon>Spermatophyta</taxon>
        <taxon>Magnoliopsida</taxon>
        <taxon>eudicotyledons</taxon>
        <taxon>Gunneridae</taxon>
        <taxon>Pentapetalae</taxon>
        <taxon>rosids</taxon>
        <taxon>fabids</taxon>
        <taxon>Malpighiales</taxon>
        <taxon>Linaceae</taxon>
        <taxon>Linum</taxon>
    </lineage>
</organism>
<proteinExistence type="predicted"/>
<protein>
    <submittedName>
        <fullName evidence="1">Uncharacterized protein</fullName>
    </submittedName>
</protein>
<evidence type="ECO:0000313" key="1">
    <source>
        <dbReference type="EMBL" id="CAI0396475.1"/>
    </source>
</evidence>
<evidence type="ECO:0000313" key="2">
    <source>
        <dbReference type="Proteomes" id="UP001154282"/>
    </source>
</evidence>
<keyword evidence="2" id="KW-1185">Reference proteome</keyword>
<name>A0AAV0IFX1_9ROSI</name>
<dbReference type="EMBL" id="CAMGYJ010000003">
    <property type="protein sequence ID" value="CAI0396475.1"/>
    <property type="molecule type" value="Genomic_DNA"/>
</dbReference>
<sequence length="48" mass="5647">MNEMGALQKLFDLLPCFQFRMQPAIQRGRDEMKNSDVVTTVGLLFRYH</sequence>
<accession>A0AAV0IFX1</accession>
<dbReference type="AlphaFoldDB" id="A0AAV0IFX1"/>
<dbReference type="Proteomes" id="UP001154282">
    <property type="component" value="Unassembled WGS sequence"/>
</dbReference>
<reference evidence="1" key="1">
    <citation type="submission" date="2022-08" db="EMBL/GenBank/DDBJ databases">
        <authorList>
            <person name="Gutierrez-Valencia J."/>
        </authorList>
    </citation>
    <scope>NUCLEOTIDE SEQUENCE</scope>
</reference>